<evidence type="ECO:0000313" key="3">
    <source>
        <dbReference type="Proteomes" id="UP000015105"/>
    </source>
</evidence>
<dbReference type="AlphaFoldDB" id="A0A453N8J4"/>
<reference evidence="2" key="3">
    <citation type="journal article" date="2017" name="Nature">
        <title>Genome sequence of the progenitor of the wheat D genome Aegilops tauschii.</title>
        <authorList>
            <person name="Luo M.C."/>
            <person name="Gu Y.Q."/>
            <person name="Puiu D."/>
            <person name="Wang H."/>
            <person name="Twardziok S.O."/>
            <person name="Deal K.R."/>
            <person name="Huo N."/>
            <person name="Zhu T."/>
            <person name="Wang L."/>
            <person name="Wang Y."/>
            <person name="McGuire P.E."/>
            <person name="Liu S."/>
            <person name="Long H."/>
            <person name="Ramasamy R.K."/>
            <person name="Rodriguez J.C."/>
            <person name="Van S.L."/>
            <person name="Yuan L."/>
            <person name="Wang Z."/>
            <person name="Xia Z."/>
            <person name="Xiao L."/>
            <person name="Anderson O.D."/>
            <person name="Ouyang S."/>
            <person name="Liang Y."/>
            <person name="Zimin A.V."/>
            <person name="Pertea G."/>
            <person name="Qi P."/>
            <person name="Bennetzen J.L."/>
            <person name="Dai X."/>
            <person name="Dawson M.W."/>
            <person name="Muller H.G."/>
            <person name="Kugler K."/>
            <person name="Rivarola-Duarte L."/>
            <person name="Spannagl M."/>
            <person name="Mayer K.F.X."/>
            <person name="Lu F.H."/>
            <person name="Bevan M.W."/>
            <person name="Leroy P."/>
            <person name="Li P."/>
            <person name="You F.M."/>
            <person name="Sun Q."/>
            <person name="Liu Z."/>
            <person name="Lyons E."/>
            <person name="Wicker T."/>
            <person name="Salzberg S.L."/>
            <person name="Devos K.M."/>
            <person name="Dvorak J."/>
        </authorList>
    </citation>
    <scope>NUCLEOTIDE SEQUENCE [LARGE SCALE GENOMIC DNA]</scope>
    <source>
        <strain evidence="2">cv. AL8/78</strain>
    </source>
</reference>
<reference evidence="3" key="2">
    <citation type="journal article" date="2017" name="Nat. Plants">
        <title>The Aegilops tauschii genome reveals multiple impacts of transposons.</title>
        <authorList>
            <person name="Zhao G."/>
            <person name="Zou C."/>
            <person name="Li K."/>
            <person name="Wang K."/>
            <person name="Li T."/>
            <person name="Gao L."/>
            <person name="Zhang X."/>
            <person name="Wang H."/>
            <person name="Yang Z."/>
            <person name="Liu X."/>
            <person name="Jiang W."/>
            <person name="Mao L."/>
            <person name="Kong X."/>
            <person name="Jiao Y."/>
            <person name="Jia J."/>
        </authorList>
    </citation>
    <scope>NUCLEOTIDE SEQUENCE [LARGE SCALE GENOMIC DNA]</scope>
    <source>
        <strain evidence="3">cv. AL8/78</strain>
    </source>
</reference>
<proteinExistence type="predicted"/>
<feature type="compositionally biased region" description="Polar residues" evidence="1">
    <location>
        <begin position="14"/>
        <end position="29"/>
    </location>
</feature>
<protein>
    <submittedName>
        <fullName evidence="2">Uncharacterized protein</fullName>
    </submittedName>
</protein>
<feature type="region of interest" description="Disordered" evidence="1">
    <location>
        <begin position="1"/>
        <end position="29"/>
    </location>
</feature>
<sequence>EILENYGRSPFIPSETNNFSESTAGGHTV</sequence>
<dbReference type="EnsemblPlants" id="AET6Gv20274400.12">
    <property type="protein sequence ID" value="AET6Gv20274400.12"/>
    <property type="gene ID" value="AET6Gv20274400"/>
</dbReference>
<dbReference type="Gramene" id="AET6Gv20274400.12">
    <property type="protein sequence ID" value="AET6Gv20274400.12"/>
    <property type="gene ID" value="AET6Gv20274400"/>
</dbReference>
<evidence type="ECO:0000256" key="1">
    <source>
        <dbReference type="SAM" id="MobiDB-lite"/>
    </source>
</evidence>
<dbReference type="Proteomes" id="UP000015105">
    <property type="component" value="Chromosome 6D"/>
</dbReference>
<name>A0A453N8J4_AEGTS</name>
<reference evidence="3" key="1">
    <citation type="journal article" date="2014" name="Science">
        <title>Ancient hybridizations among the ancestral genomes of bread wheat.</title>
        <authorList>
            <consortium name="International Wheat Genome Sequencing Consortium,"/>
            <person name="Marcussen T."/>
            <person name="Sandve S.R."/>
            <person name="Heier L."/>
            <person name="Spannagl M."/>
            <person name="Pfeifer M."/>
            <person name="Jakobsen K.S."/>
            <person name="Wulff B.B."/>
            <person name="Steuernagel B."/>
            <person name="Mayer K.F."/>
            <person name="Olsen O.A."/>
        </authorList>
    </citation>
    <scope>NUCLEOTIDE SEQUENCE [LARGE SCALE GENOMIC DNA]</scope>
    <source>
        <strain evidence="3">cv. AL8/78</strain>
    </source>
</reference>
<organism evidence="2 3">
    <name type="scientific">Aegilops tauschii subsp. strangulata</name>
    <name type="common">Goatgrass</name>
    <dbReference type="NCBI Taxonomy" id="200361"/>
    <lineage>
        <taxon>Eukaryota</taxon>
        <taxon>Viridiplantae</taxon>
        <taxon>Streptophyta</taxon>
        <taxon>Embryophyta</taxon>
        <taxon>Tracheophyta</taxon>
        <taxon>Spermatophyta</taxon>
        <taxon>Magnoliopsida</taxon>
        <taxon>Liliopsida</taxon>
        <taxon>Poales</taxon>
        <taxon>Poaceae</taxon>
        <taxon>BOP clade</taxon>
        <taxon>Pooideae</taxon>
        <taxon>Triticodae</taxon>
        <taxon>Triticeae</taxon>
        <taxon>Triticinae</taxon>
        <taxon>Aegilops</taxon>
    </lineage>
</organism>
<reference evidence="2" key="5">
    <citation type="journal article" date="2021" name="G3 (Bethesda)">
        <title>Aegilops tauschii genome assembly Aet v5.0 features greater sequence contiguity and improved annotation.</title>
        <authorList>
            <person name="Wang L."/>
            <person name="Zhu T."/>
            <person name="Rodriguez J.C."/>
            <person name="Deal K.R."/>
            <person name="Dubcovsky J."/>
            <person name="McGuire P.E."/>
            <person name="Lux T."/>
            <person name="Spannagl M."/>
            <person name="Mayer K.F.X."/>
            <person name="Baldrich P."/>
            <person name="Meyers B.C."/>
            <person name="Huo N."/>
            <person name="Gu Y.Q."/>
            <person name="Zhou H."/>
            <person name="Devos K.M."/>
            <person name="Bennetzen J.L."/>
            <person name="Unver T."/>
            <person name="Budak H."/>
            <person name="Gulick P.J."/>
            <person name="Galiba G."/>
            <person name="Kalapos B."/>
            <person name="Nelson D.R."/>
            <person name="Li P."/>
            <person name="You F.M."/>
            <person name="Luo M.C."/>
            <person name="Dvorak J."/>
        </authorList>
    </citation>
    <scope>NUCLEOTIDE SEQUENCE [LARGE SCALE GENOMIC DNA]</scope>
    <source>
        <strain evidence="2">cv. AL8/78</strain>
    </source>
</reference>
<accession>A0A453N8J4</accession>
<keyword evidence="3" id="KW-1185">Reference proteome</keyword>
<reference evidence="2" key="4">
    <citation type="submission" date="2019-03" db="UniProtKB">
        <authorList>
            <consortium name="EnsemblPlants"/>
        </authorList>
    </citation>
    <scope>IDENTIFICATION</scope>
</reference>
<evidence type="ECO:0000313" key="2">
    <source>
        <dbReference type="EnsemblPlants" id="AET6Gv20274400.12"/>
    </source>
</evidence>